<dbReference type="GO" id="GO:0003700">
    <property type="term" value="F:DNA-binding transcription factor activity"/>
    <property type="evidence" value="ECO:0007669"/>
    <property type="project" value="InterPro"/>
</dbReference>
<dbReference type="AlphaFoldDB" id="A0A1D1YWL7"/>
<dbReference type="PANTHER" id="PTHR31140">
    <property type="entry name" value="B3 DOMAIN-CONTAINING TRANSCRIPTION FACTOR ABI3"/>
    <property type="match status" value="1"/>
</dbReference>
<gene>
    <name evidence="2" type="primary">Os03g0120900_6</name>
    <name evidence="2" type="ORF">g.117386</name>
</gene>
<sequence>SRFVKEKHLDAGDIVSFGRGLGESGRHRLFIDWKPSPDPRHHPPLPCHAYHHLHHGRHPSVMPFAYPVARWGGRLVVPPQAFAVSSFTAVSDHLGYGYSPYWYSAPVGNPSQVAVQLGASVGGGGREAVSRVLDSAPGVHSNGEARTVRLFGVNLGRSASDDDPSRDAATAHGHPPLQLRLGASDSAESLGKDRQPVLDSDM</sequence>
<dbReference type="EMBL" id="GDJX01008930">
    <property type="protein sequence ID" value="JAT59006.1"/>
    <property type="molecule type" value="Transcribed_RNA"/>
</dbReference>
<dbReference type="InterPro" id="IPR044800">
    <property type="entry name" value="LEC2-like"/>
</dbReference>
<feature type="region of interest" description="Disordered" evidence="1">
    <location>
        <begin position="157"/>
        <end position="202"/>
    </location>
</feature>
<accession>A0A1D1YWL7</accession>
<evidence type="ECO:0000313" key="2">
    <source>
        <dbReference type="EMBL" id="JAT59006.1"/>
    </source>
</evidence>
<evidence type="ECO:0000256" key="1">
    <source>
        <dbReference type="SAM" id="MobiDB-lite"/>
    </source>
</evidence>
<feature type="non-terminal residue" evidence="2">
    <location>
        <position position="1"/>
    </location>
</feature>
<proteinExistence type="predicted"/>
<name>A0A1D1YWL7_9ARAE</name>
<reference evidence="2" key="1">
    <citation type="submission" date="2015-07" db="EMBL/GenBank/DDBJ databases">
        <title>Transcriptome Assembly of Anthurium amnicola.</title>
        <authorList>
            <person name="Suzuki J."/>
        </authorList>
    </citation>
    <scope>NUCLEOTIDE SEQUENCE</scope>
</reference>
<organism evidence="2">
    <name type="scientific">Anthurium amnicola</name>
    <dbReference type="NCBI Taxonomy" id="1678845"/>
    <lineage>
        <taxon>Eukaryota</taxon>
        <taxon>Viridiplantae</taxon>
        <taxon>Streptophyta</taxon>
        <taxon>Embryophyta</taxon>
        <taxon>Tracheophyta</taxon>
        <taxon>Spermatophyta</taxon>
        <taxon>Magnoliopsida</taxon>
        <taxon>Liliopsida</taxon>
        <taxon>Araceae</taxon>
        <taxon>Pothoideae</taxon>
        <taxon>Potheae</taxon>
        <taxon>Anthurium</taxon>
    </lineage>
</organism>
<protein>
    <submittedName>
        <fullName evidence="2">B3 domain-containing protein Os03g0120900</fullName>
    </submittedName>
</protein>
<dbReference type="PANTHER" id="PTHR31140:SF139">
    <property type="entry name" value="B3 DOMAIN-CONTAINING PROTEIN OS02G0455900-RELATED"/>
    <property type="match status" value="1"/>
</dbReference>